<dbReference type="InterPro" id="IPR017900">
    <property type="entry name" value="4Fe4S_Fe_S_CS"/>
</dbReference>
<keyword evidence="1" id="KW-0813">Transport</keyword>
<dbReference type="Gene3D" id="3.40.50.10420">
    <property type="entry name" value="NagB/RpiA/CoA transferase-like"/>
    <property type="match status" value="1"/>
</dbReference>
<dbReference type="Pfam" id="PF02589">
    <property type="entry name" value="LUD_dom"/>
    <property type="match status" value="1"/>
</dbReference>
<protein>
    <submittedName>
        <fullName evidence="6">LUD domain-containing protein</fullName>
    </submittedName>
</protein>
<keyword evidence="2" id="KW-0408">Iron</keyword>
<dbReference type="InterPro" id="IPR037171">
    <property type="entry name" value="NagB/RpiA_transferase-like"/>
</dbReference>
<dbReference type="PROSITE" id="PS00198">
    <property type="entry name" value="4FE4S_FER_1"/>
    <property type="match status" value="1"/>
</dbReference>
<evidence type="ECO:0000256" key="3">
    <source>
        <dbReference type="ARBA" id="ARBA00022737"/>
    </source>
</evidence>
<gene>
    <name evidence="6" type="ORF">ACFR9U_16915</name>
</gene>
<dbReference type="Pfam" id="PF02754">
    <property type="entry name" value="CCG"/>
    <property type="match status" value="1"/>
</dbReference>
<sequence>MSSRRDRAEELRHLMETEGDAIGENTRTVNQLTDYTLQRFEKYEDCRDAARDIKERAIADLPDLIDTVTEAVEANGGQVHVAQTAADANRIAEGIMADHDAEKLVKSKSMTTEEIDVNDHLEAAGYEVVETDLGEFVIQVADESPSHLIGPAMHRSADEIAALFNREFDLDEDLDGDPHELTEFARERVGDHIREADVGMTGANFVVAESGTLMLVTNEGNARKTAVTPDTHIAVAGVEKLVPSLADLQPFTELIAKTGTGQDITSYVSLLTPPVDAPIPDFEADEFRDADERSFHLILLDNGRMAMREDDELRETLYCIRCGACNNSCANFQSVGGHGFGGETYTGGIGTGWEAGVHGLDSASDMNDLCTGCSRCVPKCPVKIDIPWINTVVRERLNHQHTDETDLEYLVDGLTPDEEPAGMDRQKRFFGNVETVAKLGSLAPGLTNALASFGPMQSLLERLVGVDSRRALPDFADETLREWYGARGAQVTDPDRDVVLYPDLYTDYFDPDRGKAAVRVLETLGCRVHVPAIPESGRAPLSQGMIETAREQAEAVHGALVTHLDQGRDVVVIEPSDLAMFRSEYEHLLPERSFDRLADDSYELMEYVYGLLENGADADRLGDSENDAPIAYHSHCQQRTLGLDEYTTSVLDAAGYDVRTSTVECCGMAGSFGYKREYYEMSMDAGEALRDDLGDVTDELLVASGTSCQEQLDTLYERRVPHPIEVLASGERSASHE</sequence>
<evidence type="ECO:0000313" key="6">
    <source>
        <dbReference type="EMBL" id="MFD1588661.1"/>
    </source>
</evidence>
<dbReference type="InterPro" id="IPR024185">
    <property type="entry name" value="FTHF_cligase-like_sf"/>
</dbReference>
<dbReference type="Gene3D" id="1.10.1060.10">
    <property type="entry name" value="Alpha-helical ferredoxin"/>
    <property type="match status" value="1"/>
</dbReference>
<dbReference type="InterPro" id="IPR017896">
    <property type="entry name" value="4Fe4S_Fe-S-bd"/>
</dbReference>
<keyword evidence="2" id="KW-0479">Metal-binding</keyword>
<dbReference type="Proteomes" id="UP001597119">
    <property type="component" value="Unassembled WGS sequence"/>
</dbReference>
<dbReference type="InterPro" id="IPR009051">
    <property type="entry name" value="Helical_ferredxn"/>
</dbReference>
<keyword evidence="3" id="KW-0677">Repeat</keyword>
<reference evidence="6 7" key="1">
    <citation type="journal article" date="2019" name="Int. J. Syst. Evol. Microbiol.">
        <title>The Global Catalogue of Microorganisms (GCM) 10K type strain sequencing project: providing services to taxonomists for standard genome sequencing and annotation.</title>
        <authorList>
            <consortium name="The Broad Institute Genomics Platform"/>
            <consortium name="The Broad Institute Genome Sequencing Center for Infectious Disease"/>
            <person name="Wu L."/>
            <person name="Ma J."/>
        </authorList>
    </citation>
    <scope>NUCLEOTIDE SEQUENCE [LARGE SCALE GENOMIC DNA]</scope>
    <source>
        <strain evidence="6 7">CGMCC 1.12125</strain>
    </source>
</reference>
<organism evidence="6 7">
    <name type="scientific">Halorientalis brevis</name>
    <dbReference type="NCBI Taxonomy" id="1126241"/>
    <lineage>
        <taxon>Archaea</taxon>
        <taxon>Methanobacteriati</taxon>
        <taxon>Methanobacteriota</taxon>
        <taxon>Stenosarchaea group</taxon>
        <taxon>Halobacteria</taxon>
        <taxon>Halobacteriales</taxon>
        <taxon>Haloarculaceae</taxon>
        <taxon>Halorientalis</taxon>
    </lineage>
</organism>
<dbReference type="RefSeq" id="WP_247378318.1">
    <property type="nucleotide sequence ID" value="NZ_JALLGV010000005.1"/>
</dbReference>
<keyword evidence="7" id="KW-1185">Reference proteome</keyword>
<dbReference type="SUPFAM" id="SSF46548">
    <property type="entry name" value="alpha-helical ferredoxin"/>
    <property type="match status" value="1"/>
</dbReference>
<dbReference type="EMBL" id="JBHUDJ010000014">
    <property type="protein sequence ID" value="MFD1588661.1"/>
    <property type="molecule type" value="Genomic_DNA"/>
</dbReference>
<name>A0ABD6CG53_9EURY</name>
<dbReference type="InterPro" id="IPR003741">
    <property type="entry name" value="LUD_dom"/>
</dbReference>
<dbReference type="Pfam" id="PF13183">
    <property type="entry name" value="Fer4_8"/>
    <property type="match status" value="1"/>
</dbReference>
<evidence type="ECO:0000313" key="7">
    <source>
        <dbReference type="Proteomes" id="UP001597119"/>
    </source>
</evidence>
<dbReference type="PROSITE" id="PS51379">
    <property type="entry name" value="4FE4S_FER_2"/>
    <property type="match status" value="1"/>
</dbReference>
<comment type="caution">
    <text evidence="6">The sequence shown here is derived from an EMBL/GenBank/DDBJ whole genome shotgun (WGS) entry which is preliminary data.</text>
</comment>
<accession>A0ABD6CG53</accession>
<proteinExistence type="predicted"/>
<dbReference type="GO" id="GO:0016491">
    <property type="term" value="F:oxidoreductase activity"/>
    <property type="evidence" value="ECO:0007669"/>
    <property type="project" value="UniProtKB-ARBA"/>
</dbReference>
<keyword evidence="4" id="KW-0249">Electron transport</keyword>
<dbReference type="PANTHER" id="PTHR47153">
    <property type="entry name" value="LACTATE UTILIZATION PROTEIN B"/>
    <property type="match status" value="1"/>
</dbReference>
<evidence type="ECO:0000256" key="4">
    <source>
        <dbReference type="ARBA" id="ARBA00022982"/>
    </source>
</evidence>
<evidence type="ECO:0000256" key="2">
    <source>
        <dbReference type="ARBA" id="ARBA00022485"/>
    </source>
</evidence>
<dbReference type="GO" id="GO:0051539">
    <property type="term" value="F:4 iron, 4 sulfur cluster binding"/>
    <property type="evidence" value="ECO:0007669"/>
    <property type="project" value="UniProtKB-KW"/>
</dbReference>
<dbReference type="InterPro" id="IPR004017">
    <property type="entry name" value="Cys_rich_dom"/>
</dbReference>
<dbReference type="PANTHER" id="PTHR47153:SF2">
    <property type="entry name" value="LACTATE UTILIZATION PROTEIN B"/>
    <property type="match status" value="1"/>
</dbReference>
<dbReference type="InterPro" id="IPR004452">
    <property type="entry name" value="LutB/LldF"/>
</dbReference>
<dbReference type="SUPFAM" id="SSF100950">
    <property type="entry name" value="NagB/RpiA/CoA transferase-like"/>
    <property type="match status" value="1"/>
</dbReference>
<evidence type="ECO:0000259" key="5">
    <source>
        <dbReference type="PROSITE" id="PS51379"/>
    </source>
</evidence>
<evidence type="ECO:0000256" key="1">
    <source>
        <dbReference type="ARBA" id="ARBA00022448"/>
    </source>
</evidence>
<keyword evidence="2" id="KW-0411">Iron-sulfur</keyword>
<keyword evidence="2" id="KW-0004">4Fe-4S</keyword>
<dbReference type="AlphaFoldDB" id="A0ABD6CG53"/>
<feature type="domain" description="4Fe-4S ferredoxin-type" evidence="5">
    <location>
        <begin position="360"/>
        <end position="389"/>
    </location>
</feature>